<dbReference type="PANTHER" id="PTHR34224:SF18">
    <property type="entry name" value="INTERACTOR OF CONSTITUTIVE ACTIVE ROPS 3"/>
    <property type="match status" value="1"/>
</dbReference>
<dbReference type="AlphaFoldDB" id="A0A2U1LN13"/>
<evidence type="ECO:0000256" key="4">
    <source>
        <dbReference type="SAM" id="MobiDB-lite"/>
    </source>
</evidence>
<evidence type="ECO:0000256" key="2">
    <source>
        <dbReference type="ARBA" id="ARBA00023054"/>
    </source>
</evidence>
<keyword evidence="6" id="KW-1185">Reference proteome</keyword>
<dbReference type="InterPro" id="IPR029688">
    <property type="entry name" value="ICR"/>
</dbReference>
<gene>
    <name evidence="5" type="ORF">CTI12_AA475550</name>
</gene>
<feature type="coiled-coil region" evidence="3">
    <location>
        <begin position="297"/>
        <end position="387"/>
    </location>
</feature>
<protein>
    <submittedName>
        <fullName evidence="5">Interactor of constitutive active ROP</fullName>
    </submittedName>
</protein>
<feature type="region of interest" description="Disordered" evidence="4">
    <location>
        <begin position="464"/>
        <end position="494"/>
    </location>
</feature>
<sequence>MQTPKASIKSSSGSEGARRVSPRSVSTDTTQKSSSRVVRQLKTTSLETNSSPKTRSPKISDRASPRGPVATELQKKRVGRVAELETQVSQLEDALRTVKDQLILSESWKKQAKLDAEESRNELIALTLRLEESQNLLARFSSNEERDLNNDEAWNSTHSSALTTALLEIDQLKVKLDAAIESEAKQTKEAESAYSEMLKLKENMSETLSRMDEIKNQLENSKCSESHAQALASETLLQLETAKKTMESLKLNSDEHNTIVLELDHSRARIRLLEDIIEKMKTTNLENKAENESKQVINGLQSKLTSLETELHEKSDENEKLKVEIKKMNGLVEASKQDSNILNSGLANVETELREKSDENKTLKLEIKKMNQDFNRLKSTITSLETEVCNKSEENEKLKLEIKKADGVIEAVKTSKCEVEDELKRLKVQMSQWRKAAEAATAMLCDENSDNNGQMLVDRTWSMGHFSPKKRMNTGSPSSMDTDDDNDDDELIKRKNGNVLKRIGVLWKKPQTK</sequence>
<dbReference type="OrthoDB" id="1932291at2759"/>
<name>A0A2U1LN13_ARTAN</name>
<dbReference type="Gene3D" id="1.10.287.1490">
    <property type="match status" value="1"/>
</dbReference>
<dbReference type="STRING" id="35608.A0A2U1LN13"/>
<feature type="coiled-coil region" evidence="3">
    <location>
        <begin position="197"/>
        <end position="252"/>
    </location>
</feature>
<evidence type="ECO:0000256" key="1">
    <source>
        <dbReference type="ARBA" id="ARBA00009778"/>
    </source>
</evidence>
<evidence type="ECO:0000256" key="3">
    <source>
        <dbReference type="SAM" id="Coils"/>
    </source>
</evidence>
<accession>A0A2U1LN13</accession>
<keyword evidence="2 3" id="KW-0175">Coiled coil</keyword>
<evidence type="ECO:0000313" key="5">
    <source>
        <dbReference type="EMBL" id="PWA50382.1"/>
    </source>
</evidence>
<feature type="compositionally biased region" description="Acidic residues" evidence="4">
    <location>
        <begin position="481"/>
        <end position="490"/>
    </location>
</feature>
<comment type="caution">
    <text evidence="5">The sequence shown here is derived from an EMBL/GenBank/DDBJ whole genome shotgun (WGS) entry which is preliminary data.</text>
</comment>
<feature type="compositionally biased region" description="Polar residues" evidence="4">
    <location>
        <begin position="23"/>
        <end position="54"/>
    </location>
</feature>
<dbReference type="PANTHER" id="PTHR34224">
    <property type="entry name" value="INTERACTOR OF CONSTITUTIVE ACTIVE ROPS 2, CHLOROPLASTIC-RELATED"/>
    <property type="match status" value="1"/>
</dbReference>
<proteinExistence type="inferred from homology"/>
<feature type="coiled-coil region" evidence="3">
    <location>
        <begin position="81"/>
        <end position="136"/>
    </location>
</feature>
<evidence type="ECO:0000313" key="6">
    <source>
        <dbReference type="Proteomes" id="UP000245207"/>
    </source>
</evidence>
<dbReference type="Proteomes" id="UP000245207">
    <property type="component" value="Unassembled WGS sequence"/>
</dbReference>
<reference evidence="5 6" key="1">
    <citation type="journal article" date="2018" name="Mol. Plant">
        <title>The genome of Artemisia annua provides insight into the evolution of Asteraceae family and artemisinin biosynthesis.</title>
        <authorList>
            <person name="Shen Q."/>
            <person name="Zhang L."/>
            <person name="Liao Z."/>
            <person name="Wang S."/>
            <person name="Yan T."/>
            <person name="Shi P."/>
            <person name="Liu M."/>
            <person name="Fu X."/>
            <person name="Pan Q."/>
            <person name="Wang Y."/>
            <person name="Lv Z."/>
            <person name="Lu X."/>
            <person name="Zhang F."/>
            <person name="Jiang W."/>
            <person name="Ma Y."/>
            <person name="Chen M."/>
            <person name="Hao X."/>
            <person name="Li L."/>
            <person name="Tang Y."/>
            <person name="Lv G."/>
            <person name="Zhou Y."/>
            <person name="Sun X."/>
            <person name="Brodelius P.E."/>
            <person name="Rose J.K.C."/>
            <person name="Tang K."/>
        </authorList>
    </citation>
    <scope>NUCLEOTIDE SEQUENCE [LARGE SCALE GENOMIC DNA]</scope>
    <source>
        <strain evidence="6">cv. Huhao1</strain>
        <tissue evidence="5">Leaf</tissue>
    </source>
</reference>
<dbReference type="EMBL" id="PKPP01008559">
    <property type="protein sequence ID" value="PWA50382.1"/>
    <property type="molecule type" value="Genomic_DNA"/>
</dbReference>
<feature type="region of interest" description="Disordered" evidence="4">
    <location>
        <begin position="1"/>
        <end position="72"/>
    </location>
</feature>
<feature type="compositionally biased region" description="Polar residues" evidence="4">
    <location>
        <begin position="1"/>
        <end position="14"/>
    </location>
</feature>
<comment type="similarity">
    <text evidence="1">Belongs to the ICR family.</text>
</comment>
<organism evidence="5 6">
    <name type="scientific">Artemisia annua</name>
    <name type="common">Sweet wormwood</name>
    <dbReference type="NCBI Taxonomy" id="35608"/>
    <lineage>
        <taxon>Eukaryota</taxon>
        <taxon>Viridiplantae</taxon>
        <taxon>Streptophyta</taxon>
        <taxon>Embryophyta</taxon>
        <taxon>Tracheophyta</taxon>
        <taxon>Spermatophyta</taxon>
        <taxon>Magnoliopsida</taxon>
        <taxon>eudicotyledons</taxon>
        <taxon>Gunneridae</taxon>
        <taxon>Pentapetalae</taxon>
        <taxon>asterids</taxon>
        <taxon>campanulids</taxon>
        <taxon>Asterales</taxon>
        <taxon>Asteraceae</taxon>
        <taxon>Asteroideae</taxon>
        <taxon>Anthemideae</taxon>
        <taxon>Artemisiinae</taxon>
        <taxon>Artemisia</taxon>
    </lineage>
</organism>